<reference evidence="1 2" key="1">
    <citation type="journal article" date="2019" name="Sci. Rep.">
        <title>Orb-weaving spider Araneus ventricosus genome elucidates the spidroin gene catalogue.</title>
        <authorList>
            <person name="Kono N."/>
            <person name="Nakamura H."/>
            <person name="Ohtoshi R."/>
            <person name="Moran D.A.P."/>
            <person name="Shinohara A."/>
            <person name="Yoshida Y."/>
            <person name="Fujiwara M."/>
            <person name="Mori M."/>
            <person name="Tomita M."/>
            <person name="Arakawa K."/>
        </authorList>
    </citation>
    <scope>NUCLEOTIDE SEQUENCE [LARGE SCALE GENOMIC DNA]</scope>
</reference>
<dbReference type="AlphaFoldDB" id="A0A4Y2QX71"/>
<proteinExistence type="predicted"/>
<comment type="caution">
    <text evidence="1">The sequence shown here is derived from an EMBL/GenBank/DDBJ whole genome shotgun (WGS) entry which is preliminary data.</text>
</comment>
<protein>
    <submittedName>
        <fullName evidence="1">Uncharacterized protein</fullName>
    </submittedName>
</protein>
<keyword evidence="2" id="KW-1185">Reference proteome</keyword>
<dbReference type="Proteomes" id="UP000499080">
    <property type="component" value="Unassembled WGS sequence"/>
</dbReference>
<sequence length="41" mass="4843">MEKLKKNKCGLSPELKWSALKNKEKEDMIIFNTWNSIPVSY</sequence>
<evidence type="ECO:0000313" key="2">
    <source>
        <dbReference type="Proteomes" id="UP000499080"/>
    </source>
</evidence>
<gene>
    <name evidence="1" type="ORF">AVEN_254997_1</name>
</gene>
<evidence type="ECO:0000313" key="1">
    <source>
        <dbReference type="EMBL" id="GBN67780.1"/>
    </source>
</evidence>
<organism evidence="1 2">
    <name type="scientific">Araneus ventricosus</name>
    <name type="common">Orbweaver spider</name>
    <name type="synonym">Epeira ventricosa</name>
    <dbReference type="NCBI Taxonomy" id="182803"/>
    <lineage>
        <taxon>Eukaryota</taxon>
        <taxon>Metazoa</taxon>
        <taxon>Ecdysozoa</taxon>
        <taxon>Arthropoda</taxon>
        <taxon>Chelicerata</taxon>
        <taxon>Arachnida</taxon>
        <taxon>Araneae</taxon>
        <taxon>Araneomorphae</taxon>
        <taxon>Entelegynae</taxon>
        <taxon>Araneoidea</taxon>
        <taxon>Araneidae</taxon>
        <taxon>Araneus</taxon>
    </lineage>
</organism>
<feature type="non-terminal residue" evidence="1">
    <location>
        <position position="41"/>
    </location>
</feature>
<dbReference type="EMBL" id="BGPR01141051">
    <property type="protein sequence ID" value="GBN67780.1"/>
    <property type="molecule type" value="Genomic_DNA"/>
</dbReference>
<accession>A0A4Y2QX71</accession>
<name>A0A4Y2QX71_ARAVE</name>